<evidence type="ECO:0000313" key="3">
    <source>
        <dbReference type="Proteomes" id="UP000183810"/>
    </source>
</evidence>
<dbReference type="KEGG" id="nsl:BOX37_11690"/>
<name>A0A1J0VR55_9NOCA</name>
<organism evidence="2 3">
    <name type="scientific">Nocardia mangyaensis</name>
    <dbReference type="NCBI Taxonomy" id="2213200"/>
    <lineage>
        <taxon>Bacteria</taxon>
        <taxon>Bacillati</taxon>
        <taxon>Actinomycetota</taxon>
        <taxon>Actinomycetes</taxon>
        <taxon>Mycobacteriales</taxon>
        <taxon>Nocardiaceae</taxon>
        <taxon>Nocardia</taxon>
    </lineage>
</organism>
<keyword evidence="1" id="KW-1133">Transmembrane helix</keyword>
<feature type="transmembrane region" description="Helical" evidence="1">
    <location>
        <begin position="42"/>
        <end position="64"/>
    </location>
</feature>
<accession>A0A1J0VR55</accession>
<keyword evidence="1" id="KW-0472">Membrane</keyword>
<evidence type="ECO:0000313" key="2">
    <source>
        <dbReference type="EMBL" id="APE34509.1"/>
    </source>
</evidence>
<gene>
    <name evidence="2" type="ORF">BOX37_11690</name>
</gene>
<feature type="transmembrane region" description="Helical" evidence="1">
    <location>
        <begin position="71"/>
        <end position="94"/>
    </location>
</feature>
<keyword evidence="3" id="KW-1185">Reference proteome</keyword>
<dbReference type="EMBL" id="CP018082">
    <property type="protein sequence ID" value="APE34509.1"/>
    <property type="molecule type" value="Genomic_DNA"/>
</dbReference>
<dbReference type="Proteomes" id="UP000183810">
    <property type="component" value="Chromosome"/>
</dbReference>
<keyword evidence="1" id="KW-0812">Transmembrane</keyword>
<evidence type="ECO:0000256" key="1">
    <source>
        <dbReference type="SAM" id="Phobius"/>
    </source>
</evidence>
<protein>
    <submittedName>
        <fullName evidence="2">Uncharacterized protein</fullName>
    </submittedName>
</protein>
<sequence length="100" mass="10380">MSAGLFVAVFVLVPATFAVQDAWQVPVPRPIAFAKLEPIATSYWVSWGLTLAALLTPALLLALLPPARLLALGYLLTTSAMGVLLCGTTVGLAFSGLDPA</sequence>
<dbReference type="AlphaFoldDB" id="A0A1J0VR55"/>
<proteinExistence type="predicted"/>
<reference evidence="2" key="1">
    <citation type="submission" date="2016-11" db="EMBL/GenBank/DDBJ databases">
        <authorList>
            <person name="Jaros S."/>
            <person name="Januszkiewicz K."/>
            <person name="Wedrychowicz H."/>
        </authorList>
    </citation>
    <scope>NUCLEOTIDE SEQUENCE [LARGE SCALE GENOMIC DNA]</scope>
    <source>
        <strain evidence="2">Y48</strain>
    </source>
</reference>